<dbReference type="GO" id="GO:0005886">
    <property type="term" value="C:plasma membrane"/>
    <property type="evidence" value="ECO:0007669"/>
    <property type="project" value="InterPro"/>
</dbReference>
<evidence type="ECO:0000313" key="6">
    <source>
        <dbReference type="EMBL" id="GAL82815.1"/>
    </source>
</evidence>
<comment type="subcellular location">
    <subcellularLocation>
        <location evidence="1">Membrane</location>
        <topology evidence="1">Single-pass membrane protein</topology>
    </subcellularLocation>
</comment>
<keyword evidence="4" id="KW-0472">Membrane</keyword>
<comment type="caution">
    <text evidence="6">The sequence shown here is derived from an EMBL/GenBank/DDBJ whole genome shotgun (WGS) entry which is preliminary data.</text>
</comment>
<protein>
    <recommendedName>
        <fullName evidence="5">Translocation and assembly module TamB C-terminal domain-containing protein</fullName>
    </recommendedName>
</protein>
<dbReference type="InterPro" id="IPR007452">
    <property type="entry name" value="TamB_C"/>
</dbReference>
<dbReference type="EMBL" id="BBLT01000001">
    <property type="protein sequence ID" value="GAL82815.1"/>
    <property type="molecule type" value="Genomic_DNA"/>
</dbReference>
<gene>
    <name evidence="6" type="ORF">MYP_41</name>
</gene>
<dbReference type="Pfam" id="PF04357">
    <property type="entry name" value="TamB"/>
    <property type="match status" value="1"/>
</dbReference>
<sequence>MVFFGSLVLLFFLIVLSLRLPIVQQVLANKISVYFSNKTGVRASVENVYLDFTGKVVLKNVYIEDQNKDTLVFAEQVKGRLSLIKLLNKSVDINYASADNAVINVKRSSKSPIFNYQFLLDAFKNDTSNQTFGFNLNQAVLHTLSMEYDDFYSGVVFSYFLKSAKLEFNSLPVSSKNLIVTGSNIDGLFFKLDLLSKKDDSQLDTTLKKTESIYIQISDLNVRNSKFIYNNHNFPLAEKGFDVNHFNTSVDGLLNSFTMAEDSLFLSLNDLYLKNSDGFLVKSLSGKLEIPGDLMNVYINKIITERSEFNGSLVLKFPSIEHLSDSTSGIFTTTTFNEDKISIEDINYFYPEIYSILDKRKKEMFIHGTINGHLSGFSFDNAFVGFDSSNYFKGDLSLSGLPDFRQSAINANIHSLKLDIPWFLSFIKIPGNQTFNLNELGQSHVKGSLKGTFKNLKFSGLAITKAGDVNGNVRIVSDNQLKFIGASGILSGSDIHADRLIKGMDGFGKLSALAIFNFENNNLLYLESDIKKLDYNKRTLTNLSVVGSLIENKGRFQLKSSGKYVHANLWADLDLNQNIYKIKGALSELDLSLLDESLQKNYVGGDLNAVIAASKFDDLNAEVRIVNFYAKNTQSEYHSDTVIAQCKGDNVYRKISLRSDSIDAVAEGRFLMSELPKVLSREYLKEEKNSINYISENIKLNISAGKVTSLLSMFQKDVSASNIEIDGTFDFSSKTVALSGFAERFKYSKYSLENLTINTEGAFDGLRFDLFGDRMGLSNGIYLNSPSMRGEIRENTTSFVLNLYENQSNSALSMTGMLTFPGDTMILNVRHLDLKLKGEEWRSEGNARVMYYQKSLAIQNILFSQGAQKVKIHSQDLLGEGELEAQLWNLKLEPVLYFTPLNKYAIKGSLNGGLQVKGLFTSPAFDIDLIIDSLIVGNTPAGRLALVAAPIGNERHSLNFSLSGKENNAYVHGVVNKVTQLSEATGNINVDIPKLSLHFFEPFLKNYLFAMHGYMSGKMVFKGKLLRPDMKGKIAFEDRNVLGLHFTKSKYVIANQNILFNNNRIIFDNLDFRDFEGNKARVDGYILHDYFKNFNINLSLEAMNFQVMNTEKVNQAGFFGVLFADINMELKGPVNDLAINLKLTTRPKSTINIPLQTSNSEFKTPSYIIFVGEEDKSDTTEDEFHGVPINLSRFKFTGNLAITKDAQINIIVDPTNGDKISARGAGRFEVKVDQDNVPELYGSYQIREGRYTFTFASLVKKDFIIEKGSRLSWNGDIMEGLLNVKAIYTTKASRYDLISNYTTALNDEFVRSSKRNHPVTVKLNVTGELAEPELSFQIEMPESNDPFLGNIISQRINEINNDQQQLQRQVFGLIVLNRFFPEGTGYVNSGGGIAMEQANQSVSQILNSELNKIAPESIAGFDIDVNIEALSPDNPGLAQSLQFKASRQISERITITAGGNVNVGNVPNSGQFLGDYTVIYRLNSSGSVNLKFFSTTYQSYYYYYYDDITTRSGVSIQHRKSFNEFKELFK</sequence>
<dbReference type="GO" id="GO:0009306">
    <property type="term" value="P:protein secretion"/>
    <property type="evidence" value="ECO:0007669"/>
    <property type="project" value="InterPro"/>
</dbReference>
<evidence type="ECO:0000259" key="5">
    <source>
        <dbReference type="Pfam" id="PF04357"/>
    </source>
</evidence>
<proteinExistence type="predicted"/>
<dbReference type="eggNOG" id="COG2911">
    <property type="taxonomic scope" value="Bacteria"/>
</dbReference>
<dbReference type="STRING" id="153721.MYP_41"/>
<dbReference type="PANTHER" id="PTHR36985:SF1">
    <property type="entry name" value="TRANSLOCATION AND ASSEMBLY MODULE SUBUNIT TAMB"/>
    <property type="match status" value="1"/>
</dbReference>
<organism evidence="6 7">
    <name type="scientific">Sporocytophaga myxococcoides</name>
    <dbReference type="NCBI Taxonomy" id="153721"/>
    <lineage>
        <taxon>Bacteria</taxon>
        <taxon>Pseudomonadati</taxon>
        <taxon>Bacteroidota</taxon>
        <taxon>Cytophagia</taxon>
        <taxon>Cytophagales</taxon>
        <taxon>Cytophagaceae</taxon>
        <taxon>Sporocytophaga</taxon>
    </lineage>
</organism>
<dbReference type="PANTHER" id="PTHR36985">
    <property type="entry name" value="TRANSLOCATION AND ASSEMBLY MODULE SUBUNIT TAMB"/>
    <property type="match status" value="1"/>
</dbReference>
<dbReference type="Proteomes" id="UP000030185">
    <property type="component" value="Unassembled WGS sequence"/>
</dbReference>
<reference evidence="6 7" key="1">
    <citation type="submission" date="2014-09" db="EMBL/GenBank/DDBJ databases">
        <title>Sporocytophaga myxococcoides PG-01 genome sequencing.</title>
        <authorList>
            <person name="Liu L."/>
            <person name="Gao P.J."/>
            <person name="Chen G.J."/>
            <person name="Wang L.S."/>
        </authorList>
    </citation>
    <scope>NUCLEOTIDE SEQUENCE [LARGE SCALE GENOMIC DNA]</scope>
    <source>
        <strain evidence="6 7">PG-01</strain>
    </source>
</reference>
<keyword evidence="3" id="KW-1133">Transmembrane helix</keyword>
<keyword evidence="7" id="KW-1185">Reference proteome</keyword>
<evidence type="ECO:0000313" key="7">
    <source>
        <dbReference type="Proteomes" id="UP000030185"/>
    </source>
</evidence>
<feature type="domain" description="Translocation and assembly module TamB C-terminal" evidence="5">
    <location>
        <begin position="1074"/>
        <end position="1509"/>
    </location>
</feature>
<accession>A0A098L878</accession>
<evidence type="ECO:0000256" key="2">
    <source>
        <dbReference type="ARBA" id="ARBA00022692"/>
    </source>
</evidence>
<evidence type="ECO:0000256" key="3">
    <source>
        <dbReference type="ARBA" id="ARBA00022989"/>
    </source>
</evidence>
<evidence type="ECO:0000256" key="1">
    <source>
        <dbReference type="ARBA" id="ARBA00004167"/>
    </source>
</evidence>
<evidence type="ECO:0000256" key="4">
    <source>
        <dbReference type="ARBA" id="ARBA00023136"/>
    </source>
</evidence>
<keyword evidence="2" id="KW-0812">Transmembrane</keyword>
<name>A0A098L878_9BACT</name>